<keyword evidence="2" id="KW-1185">Reference proteome</keyword>
<sequence length="62" mass="7213">MKTSVGENERKIHAGKWNYVVCVSGMRTEKTDAKFRNNMQDFGINIRYNAKIQNRYTAVSEI</sequence>
<organism evidence="1 2">
    <name type="scientific">Subdoligranulum variabile DSM 15176</name>
    <dbReference type="NCBI Taxonomy" id="411471"/>
    <lineage>
        <taxon>Bacteria</taxon>
        <taxon>Bacillati</taxon>
        <taxon>Bacillota</taxon>
        <taxon>Clostridia</taxon>
        <taxon>Eubacteriales</taxon>
        <taxon>Oscillospiraceae</taxon>
        <taxon>Subdoligranulum</taxon>
    </lineage>
</organism>
<reference evidence="1" key="1">
    <citation type="submission" date="2009-12" db="EMBL/GenBank/DDBJ databases">
        <authorList>
            <person name="Weinstock G."/>
            <person name="Sodergren E."/>
            <person name="Clifton S."/>
            <person name="Fulton L."/>
            <person name="Fulton B."/>
            <person name="Courtney L."/>
            <person name="Fronick C."/>
            <person name="Harrison M."/>
            <person name="Strong C."/>
            <person name="Farmer C."/>
            <person name="Delahaunty K."/>
            <person name="Markovic C."/>
            <person name="Hall O."/>
            <person name="Minx P."/>
            <person name="Tomlinson C."/>
            <person name="Mitreva M."/>
            <person name="Nelson J."/>
            <person name="Hou S."/>
            <person name="Wollam A."/>
            <person name="Pepin K.H."/>
            <person name="Johnson M."/>
            <person name="Bhonagiri V."/>
            <person name="Nash W.E."/>
            <person name="Warren W."/>
            <person name="Chinwalla A."/>
            <person name="Mardis E.R."/>
            <person name="Wilson R.K."/>
        </authorList>
    </citation>
    <scope>NUCLEOTIDE SEQUENCE [LARGE SCALE GENOMIC DNA]</scope>
    <source>
        <strain evidence="1">DSM 15176</strain>
    </source>
</reference>
<comment type="caution">
    <text evidence="1">The sequence shown here is derived from an EMBL/GenBank/DDBJ whole genome shotgun (WGS) entry which is preliminary data.</text>
</comment>
<dbReference type="STRING" id="411471.SUBVAR_06248"/>
<evidence type="ECO:0000313" key="1">
    <source>
        <dbReference type="EMBL" id="EFB75395.1"/>
    </source>
</evidence>
<gene>
    <name evidence="1" type="ORF">SUBVAR_06248</name>
</gene>
<dbReference type="HOGENOM" id="CLU_2902571_0_0_9"/>
<accession>D1PPD3</accession>
<dbReference type="EMBL" id="ACBY02000026">
    <property type="protein sequence ID" value="EFB75395.1"/>
    <property type="molecule type" value="Genomic_DNA"/>
</dbReference>
<dbReference type="Proteomes" id="UP000003438">
    <property type="component" value="Unassembled WGS sequence"/>
</dbReference>
<evidence type="ECO:0000313" key="2">
    <source>
        <dbReference type="Proteomes" id="UP000003438"/>
    </source>
</evidence>
<protein>
    <submittedName>
        <fullName evidence="1">Uncharacterized protein</fullName>
    </submittedName>
</protein>
<name>D1PPD3_9FIRM</name>
<dbReference type="AlphaFoldDB" id="D1PPD3"/>
<proteinExistence type="predicted"/>